<dbReference type="STRING" id="3821.A0A151RRG1"/>
<proteinExistence type="predicted"/>
<name>A0A151RRG1_CAJCA</name>
<dbReference type="PANTHER" id="PTHR47074:SF48">
    <property type="entry name" value="POLYNUCLEOTIDYL TRANSFERASE, RIBONUCLEASE H-LIKE SUPERFAMILY PROTEIN"/>
    <property type="match status" value="1"/>
</dbReference>
<dbReference type="OMA" id="WRIARRC"/>
<dbReference type="PANTHER" id="PTHR47074">
    <property type="entry name" value="BNAC02G40300D PROTEIN"/>
    <property type="match status" value="1"/>
</dbReference>
<dbReference type="Pfam" id="PF13966">
    <property type="entry name" value="zf-RVT"/>
    <property type="match status" value="1"/>
</dbReference>
<sequence>MKDYRPISLCNVLYKVIAKVLANRLKPLLPKCISEEQSAFIKDKSILDNVLVAMETLHHMKLVKGGLRWRIGNGRSLKVWHDPWLRNPTNSYVTTPILEGHENLIVAELIDMNEGKWNQDLLSTLFGTEDVRDICSIPLLNLHEHDTPSWKLSRKGSYYVKSAYYYVMESLISNTHLHVPGNWKQIWSLKVLNTMKIFLWRIARRCLPSRMNLQQRGIPRTSLCAHCSLNQENEWHIFFGCQTAESIWMTFGLWPSTNAYIDNGEDFKDTIFSLISNLHHDIACKVIIILWSIWRNRNDKVWSDTTTPPGIAVHKAMQRYSEWQFAKVKDKSTSQQQPHVNTWTKPLPGLLKCNVDAAVFKEENIMGFGLCIRNADGSFIKAKSGWQHGFINFQEAEALTLLEALT</sequence>
<keyword evidence="4" id="KW-1185">Reference proteome</keyword>
<feature type="domain" description="Reverse transcriptase" evidence="1">
    <location>
        <begin position="2"/>
        <end position="57"/>
    </location>
</feature>
<evidence type="ECO:0000313" key="4">
    <source>
        <dbReference type="Proteomes" id="UP000075243"/>
    </source>
</evidence>
<feature type="domain" description="Reverse transcriptase zinc-binding" evidence="2">
    <location>
        <begin position="158"/>
        <end position="248"/>
    </location>
</feature>
<protein>
    <submittedName>
        <fullName evidence="3">Ribonuclease H protein At1g65750 family</fullName>
    </submittedName>
</protein>
<dbReference type="InterPro" id="IPR000477">
    <property type="entry name" value="RT_dom"/>
</dbReference>
<evidence type="ECO:0000259" key="2">
    <source>
        <dbReference type="Pfam" id="PF13966"/>
    </source>
</evidence>
<gene>
    <name evidence="3" type="ORF">KK1_033371</name>
</gene>
<dbReference type="Proteomes" id="UP000075243">
    <property type="component" value="Unassembled WGS sequence"/>
</dbReference>
<dbReference type="EMBL" id="KQ483602">
    <property type="protein sequence ID" value="KYP45089.1"/>
    <property type="molecule type" value="Genomic_DNA"/>
</dbReference>
<dbReference type="AlphaFoldDB" id="A0A151RRG1"/>
<dbReference type="InterPro" id="IPR026960">
    <property type="entry name" value="RVT-Znf"/>
</dbReference>
<dbReference type="InterPro" id="IPR052929">
    <property type="entry name" value="RNase_H-like_EbsB-rel"/>
</dbReference>
<evidence type="ECO:0000259" key="1">
    <source>
        <dbReference type="Pfam" id="PF00078"/>
    </source>
</evidence>
<evidence type="ECO:0000313" key="3">
    <source>
        <dbReference type="EMBL" id="KYP45089.1"/>
    </source>
</evidence>
<organism evidence="3 4">
    <name type="scientific">Cajanus cajan</name>
    <name type="common">Pigeon pea</name>
    <name type="synonym">Cajanus indicus</name>
    <dbReference type="NCBI Taxonomy" id="3821"/>
    <lineage>
        <taxon>Eukaryota</taxon>
        <taxon>Viridiplantae</taxon>
        <taxon>Streptophyta</taxon>
        <taxon>Embryophyta</taxon>
        <taxon>Tracheophyta</taxon>
        <taxon>Spermatophyta</taxon>
        <taxon>Magnoliopsida</taxon>
        <taxon>eudicotyledons</taxon>
        <taxon>Gunneridae</taxon>
        <taxon>Pentapetalae</taxon>
        <taxon>rosids</taxon>
        <taxon>fabids</taxon>
        <taxon>Fabales</taxon>
        <taxon>Fabaceae</taxon>
        <taxon>Papilionoideae</taxon>
        <taxon>50 kb inversion clade</taxon>
        <taxon>NPAAA clade</taxon>
        <taxon>indigoferoid/millettioid clade</taxon>
        <taxon>Phaseoleae</taxon>
        <taxon>Cajanus</taxon>
    </lineage>
</organism>
<accession>A0A151RRG1</accession>
<dbReference type="Gramene" id="C.cajan_29576.t">
    <property type="protein sequence ID" value="C.cajan_29576.t"/>
    <property type="gene ID" value="C.cajan_29576"/>
</dbReference>
<dbReference type="Pfam" id="PF00078">
    <property type="entry name" value="RVT_1"/>
    <property type="match status" value="1"/>
</dbReference>
<reference evidence="3" key="1">
    <citation type="journal article" date="2012" name="Nat. Biotechnol.">
        <title>Draft genome sequence of pigeonpea (Cajanus cajan), an orphan legume crop of resource-poor farmers.</title>
        <authorList>
            <person name="Varshney R.K."/>
            <person name="Chen W."/>
            <person name="Li Y."/>
            <person name="Bharti A.K."/>
            <person name="Saxena R.K."/>
            <person name="Schlueter J.A."/>
            <person name="Donoghue M.T."/>
            <person name="Azam S."/>
            <person name="Fan G."/>
            <person name="Whaley A.M."/>
            <person name="Farmer A.D."/>
            <person name="Sheridan J."/>
            <person name="Iwata A."/>
            <person name="Tuteja R."/>
            <person name="Penmetsa R.V."/>
            <person name="Wu W."/>
            <person name="Upadhyaya H.D."/>
            <person name="Yang S.P."/>
            <person name="Shah T."/>
            <person name="Saxena K.B."/>
            <person name="Michael T."/>
            <person name="McCombie W.R."/>
            <person name="Yang B."/>
            <person name="Zhang G."/>
            <person name="Yang H."/>
            <person name="Wang J."/>
            <person name="Spillane C."/>
            <person name="Cook D.R."/>
            <person name="May G.D."/>
            <person name="Xu X."/>
            <person name="Jackson S.A."/>
        </authorList>
    </citation>
    <scope>NUCLEOTIDE SEQUENCE [LARGE SCALE GENOMIC DNA]</scope>
</reference>